<dbReference type="Gene3D" id="2.40.30.170">
    <property type="match status" value="1"/>
</dbReference>
<dbReference type="NCBIfam" id="TIGR01730">
    <property type="entry name" value="RND_mfp"/>
    <property type="match status" value="1"/>
</dbReference>
<dbReference type="GO" id="GO:0005524">
    <property type="term" value="F:ATP binding"/>
    <property type="evidence" value="ECO:0007669"/>
    <property type="project" value="UniProtKB-KW"/>
</dbReference>
<dbReference type="InterPro" id="IPR003593">
    <property type="entry name" value="AAA+_ATPase"/>
</dbReference>
<dbReference type="OrthoDB" id="9804819at2"/>
<protein>
    <submittedName>
        <fullName evidence="6">RND family efflux transporter, MFP subunit</fullName>
    </submittedName>
</protein>
<organism evidence="6 7">
    <name type="scientific">Caldanaerobius fijiensis DSM 17918</name>
    <dbReference type="NCBI Taxonomy" id="1121256"/>
    <lineage>
        <taxon>Bacteria</taxon>
        <taxon>Bacillati</taxon>
        <taxon>Bacillota</taxon>
        <taxon>Clostridia</taxon>
        <taxon>Thermoanaerobacterales</taxon>
        <taxon>Thermoanaerobacteraceae</taxon>
        <taxon>Caldanaerobius</taxon>
    </lineage>
</organism>
<dbReference type="PANTHER" id="PTHR43038">
    <property type="entry name" value="ATP-BINDING CASSETTE, SUB-FAMILY H, MEMBER 1"/>
    <property type="match status" value="1"/>
</dbReference>
<dbReference type="GO" id="GO:0022857">
    <property type="term" value="F:transmembrane transporter activity"/>
    <property type="evidence" value="ECO:0007669"/>
    <property type="project" value="InterPro"/>
</dbReference>
<dbReference type="SUPFAM" id="SSF52540">
    <property type="entry name" value="P-loop containing nucleoside triphosphate hydrolases"/>
    <property type="match status" value="1"/>
</dbReference>
<evidence type="ECO:0000256" key="2">
    <source>
        <dbReference type="ARBA" id="ARBA00022741"/>
    </source>
</evidence>
<comment type="similarity">
    <text evidence="1">Belongs to the membrane fusion protein (MFP) (TC 8.A.1) family.</text>
</comment>
<evidence type="ECO:0000313" key="6">
    <source>
        <dbReference type="EMBL" id="SHF19380.1"/>
    </source>
</evidence>
<dbReference type="AlphaFoldDB" id="A0A1M4ZMQ1"/>
<feature type="domain" description="ABC transporter" evidence="5">
    <location>
        <begin position="217"/>
        <end position="446"/>
    </location>
</feature>
<keyword evidence="4" id="KW-0732">Signal</keyword>
<dbReference type="PROSITE" id="PS50893">
    <property type="entry name" value="ABC_TRANSPORTER_2"/>
    <property type="match status" value="1"/>
</dbReference>
<dbReference type="CDD" id="cd03263">
    <property type="entry name" value="ABC_subfamily_A"/>
    <property type="match status" value="1"/>
</dbReference>
<dbReference type="InterPro" id="IPR027417">
    <property type="entry name" value="P-loop_NTPase"/>
</dbReference>
<dbReference type="STRING" id="1121256.SAMN02746089_01455"/>
<dbReference type="PROSITE" id="PS51257">
    <property type="entry name" value="PROKAR_LIPOPROTEIN"/>
    <property type="match status" value="1"/>
</dbReference>
<dbReference type="PANTHER" id="PTHR43038:SF3">
    <property type="entry name" value="ABC TRANSPORTER G FAMILY MEMBER 20 ISOFORM X1"/>
    <property type="match status" value="1"/>
</dbReference>
<accession>A0A1M4ZMQ1</accession>
<dbReference type="SMART" id="SM00382">
    <property type="entry name" value="AAA"/>
    <property type="match status" value="1"/>
</dbReference>
<keyword evidence="7" id="KW-1185">Reference proteome</keyword>
<feature type="chain" id="PRO_5012928686" evidence="4">
    <location>
        <begin position="21"/>
        <end position="452"/>
    </location>
</feature>
<dbReference type="InterPro" id="IPR003439">
    <property type="entry name" value="ABC_transporter-like_ATP-bd"/>
</dbReference>
<keyword evidence="2" id="KW-0547">Nucleotide-binding</keyword>
<name>A0A1M4ZMQ1_9THEO</name>
<evidence type="ECO:0000256" key="4">
    <source>
        <dbReference type="SAM" id="SignalP"/>
    </source>
</evidence>
<evidence type="ECO:0000256" key="3">
    <source>
        <dbReference type="ARBA" id="ARBA00022840"/>
    </source>
</evidence>
<dbReference type="GO" id="GO:0016887">
    <property type="term" value="F:ATP hydrolysis activity"/>
    <property type="evidence" value="ECO:0007669"/>
    <property type="project" value="InterPro"/>
</dbReference>
<dbReference type="Gene3D" id="2.40.50.100">
    <property type="match status" value="2"/>
</dbReference>
<evidence type="ECO:0000313" key="7">
    <source>
        <dbReference type="Proteomes" id="UP000184088"/>
    </source>
</evidence>
<evidence type="ECO:0000256" key="1">
    <source>
        <dbReference type="ARBA" id="ARBA00009477"/>
    </source>
</evidence>
<dbReference type="InterPro" id="IPR006143">
    <property type="entry name" value="RND_pump_MFP"/>
</dbReference>
<dbReference type="Gene3D" id="3.40.50.300">
    <property type="entry name" value="P-loop containing nucleotide triphosphate hydrolases"/>
    <property type="match status" value="1"/>
</dbReference>
<dbReference type="InterPro" id="IPR017871">
    <property type="entry name" value="ABC_transporter-like_CS"/>
</dbReference>
<proteinExistence type="inferred from homology"/>
<gene>
    <name evidence="6" type="ORF">SAMN02746089_01455</name>
</gene>
<dbReference type="GO" id="GO:0016020">
    <property type="term" value="C:membrane"/>
    <property type="evidence" value="ECO:0007669"/>
    <property type="project" value="InterPro"/>
</dbReference>
<feature type="signal peptide" evidence="4">
    <location>
        <begin position="1"/>
        <end position="20"/>
    </location>
</feature>
<dbReference type="Pfam" id="PF00005">
    <property type="entry name" value="ABC_tran"/>
    <property type="match status" value="1"/>
</dbReference>
<sequence>MNRFYLILFLIFTSIFTLTACSPGNPKYNVYTGTIEATTINIQSEISGRIIIVYVKEGDKVKKGDKIAQLDVRQYEEQAKAAKAALEIARLKYDKIKTMNTTESDIAKLNVEQAQAEYSLTNLAVEKGTIISPIDGTITAVYSNPGEIASPGGNIAQLSDLNNLWVKIYIPERYIYKVSLNKEVLLKVDSLNSYIKGKIVHISSEGEFTPKNTVTKSAKEDVVHEVKILIAVDNLSIKVPAGKIFGLLGPNGSGKSTTIRMLCGIIKPTSGTGTVIGYDIIKESEKIKKSIGYMSQKFSLYEDLTVKENLDFYSSIYGLNKKQRIIKEKEVIEMAGLNGKEKQLVSTLSGGWKQRLALGCALLHNPKLLILDEPTSGVDPLSRRMFWNTIRKLAQEGLSVLVTTHYMDEAEICDFVAFMFDGKLMTFGTPADIKSSNKLNSLEDIFVKFVKG</sequence>
<dbReference type="InterPro" id="IPR058625">
    <property type="entry name" value="MdtA-like_BSH"/>
</dbReference>
<dbReference type="Gene3D" id="1.10.287.470">
    <property type="entry name" value="Helix hairpin bin"/>
    <property type="match status" value="1"/>
</dbReference>
<dbReference type="EMBL" id="FQVH01000014">
    <property type="protein sequence ID" value="SHF19380.1"/>
    <property type="molecule type" value="Genomic_DNA"/>
</dbReference>
<dbReference type="PROSITE" id="PS00211">
    <property type="entry name" value="ABC_TRANSPORTER_1"/>
    <property type="match status" value="1"/>
</dbReference>
<dbReference type="Pfam" id="PF25917">
    <property type="entry name" value="BSH_RND"/>
    <property type="match status" value="1"/>
</dbReference>
<reference evidence="6 7" key="1">
    <citation type="submission" date="2016-11" db="EMBL/GenBank/DDBJ databases">
        <authorList>
            <person name="Jaros S."/>
            <person name="Januszkiewicz K."/>
            <person name="Wedrychowicz H."/>
        </authorList>
    </citation>
    <scope>NUCLEOTIDE SEQUENCE [LARGE SCALE GENOMIC DNA]</scope>
    <source>
        <strain evidence="6 7">DSM 17918</strain>
    </source>
</reference>
<dbReference type="SUPFAM" id="SSF111369">
    <property type="entry name" value="HlyD-like secretion proteins"/>
    <property type="match status" value="1"/>
</dbReference>
<keyword evidence="3" id="KW-0067">ATP-binding</keyword>
<evidence type="ECO:0000259" key="5">
    <source>
        <dbReference type="PROSITE" id="PS50893"/>
    </source>
</evidence>
<dbReference type="Proteomes" id="UP000184088">
    <property type="component" value="Unassembled WGS sequence"/>
</dbReference>